<evidence type="ECO:0000256" key="1">
    <source>
        <dbReference type="SAM" id="MobiDB-lite"/>
    </source>
</evidence>
<dbReference type="InterPro" id="IPR004045">
    <property type="entry name" value="Glutathione_S-Trfase_N"/>
</dbReference>
<keyword evidence="2" id="KW-0732">Signal</keyword>
<evidence type="ECO:0000313" key="4">
    <source>
        <dbReference type="EMBL" id="CAD9514321.1"/>
    </source>
</evidence>
<dbReference type="SUPFAM" id="SSF52833">
    <property type="entry name" value="Thioredoxin-like"/>
    <property type="match status" value="2"/>
</dbReference>
<sequence length="374" mass="41808">MTMSYRRHHHSPPLLLLFLLLSIPYAAAFSSPSPKADSSSSKSTTSTTLSPSTVTSKLANVLQNNNPFQRKEKEEEVPEPTFLESLGLESNVEPKRFYVSSDQFLDIVGASFPALFRLGTGIFAEGYKLSLTPQDSSKYTIFSIGKYQLSETCSPSLLERRRRNIQPIILYDMEACPFCRKVRECVSILSLDVTFCPCPKNGIKSRQKIKDKYGDDTTFPVMIDPNTGIELFDSDDILTYLFKTYGDGVVPWTLTIGNALVPLTAALGLLPRFNCGLNAKYSNAPSQPLTLYSYEGSPFCKLVRETLTELEIGHTQISCPRGSSNRQALLDRTGRFQVPYLEDPNTGVELFESQAICEYLRKVYGVLDTPVKYM</sequence>
<dbReference type="Pfam" id="PF13417">
    <property type="entry name" value="GST_N_3"/>
    <property type="match status" value="2"/>
</dbReference>
<dbReference type="PROSITE" id="PS50404">
    <property type="entry name" value="GST_NTER"/>
    <property type="match status" value="1"/>
</dbReference>
<name>A0A7S2N1J2_9STRA</name>
<organism evidence="4">
    <name type="scientific">Helicotheca tamesis</name>
    <dbReference type="NCBI Taxonomy" id="374047"/>
    <lineage>
        <taxon>Eukaryota</taxon>
        <taxon>Sar</taxon>
        <taxon>Stramenopiles</taxon>
        <taxon>Ochrophyta</taxon>
        <taxon>Bacillariophyta</taxon>
        <taxon>Mediophyceae</taxon>
        <taxon>Lithodesmiophycidae</taxon>
        <taxon>Lithodesmiales</taxon>
        <taxon>Lithodesmiaceae</taxon>
        <taxon>Helicotheca</taxon>
    </lineage>
</organism>
<gene>
    <name evidence="4" type="ORF">HTAM1171_LOCUS10962</name>
</gene>
<evidence type="ECO:0000256" key="2">
    <source>
        <dbReference type="SAM" id="SignalP"/>
    </source>
</evidence>
<feature type="signal peptide" evidence="2">
    <location>
        <begin position="1"/>
        <end position="28"/>
    </location>
</feature>
<reference evidence="4" key="1">
    <citation type="submission" date="2021-01" db="EMBL/GenBank/DDBJ databases">
        <authorList>
            <person name="Corre E."/>
            <person name="Pelletier E."/>
            <person name="Niang G."/>
            <person name="Scheremetjew M."/>
            <person name="Finn R."/>
            <person name="Kale V."/>
            <person name="Holt S."/>
            <person name="Cochrane G."/>
            <person name="Meng A."/>
            <person name="Brown T."/>
            <person name="Cohen L."/>
        </authorList>
    </citation>
    <scope>NUCLEOTIDE SEQUENCE</scope>
    <source>
        <strain evidence="4">CCMP826</strain>
    </source>
</reference>
<dbReference type="InterPro" id="IPR036249">
    <property type="entry name" value="Thioredoxin-like_sf"/>
</dbReference>
<evidence type="ECO:0000259" key="3">
    <source>
        <dbReference type="PROSITE" id="PS50404"/>
    </source>
</evidence>
<dbReference type="PANTHER" id="PTHR45288:SF1">
    <property type="entry name" value="THIOREDOXIN FAMILY PROTEIN"/>
    <property type="match status" value="1"/>
</dbReference>
<dbReference type="AlphaFoldDB" id="A0A7S2N1J2"/>
<feature type="chain" id="PRO_5031135097" description="GST N-terminal domain-containing protein" evidence="2">
    <location>
        <begin position="29"/>
        <end position="374"/>
    </location>
</feature>
<dbReference type="EMBL" id="HBGV01017771">
    <property type="protein sequence ID" value="CAD9514321.1"/>
    <property type="molecule type" value="Transcribed_RNA"/>
</dbReference>
<protein>
    <recommendedName>
        <fullName evidence="3">GST N-terminal domain-containing protein</fullName>
    </recommendedName>
</protein>
<accession>A0A7S2N1J2</accession>
<feature type="region of interest" description="Disordered" evidence="1">
    <location>
        <begin position="31"/>
        <end position="56"/>
    </location>
</feature>
<feature type="domain" description="GST N-terminal" evidence="3">
    <location>
        <begin position="287"/>
        <end position="368"/>
    </location>
</feature>
<dbReference type="Gene3D" id="3.40.30.10">
    <property type="entry name" value="Glutaredoxin"/>
    <property type="match status" value="2"/>
</dbReference>
<dbReference type="PANTHER" id="PTHR45288">
    <property type="entry name" value="THIOREDOXIN FAMILY PROTEIN"/>
    <property type="match status" value="1"/>
</dbReference>
<dbReference type="GO" id="GO:0009507">
    <property type="term" value="C:chloroplast"/>
    <property type="evidence" value="ECO:0007669"/>
    <property type="project" value="TreeGrafter"/>
</dbReference>
<proteinExistence type="predicted"/>